<evidence type="ECO:0000256" key="2">
    <source>
        <dbReference type="ARBA" id="ARBA00023125"/>
    </source>
</evidence>
<dbReference type="OrthoDB" id="5582699at2"/>
<dbReference type="SUPFAM" id="SSF46689">
    <property type="entry name" value="Homeodomain-like"/>
    <property type="match status" value="1"/>
</dbReference>
<dbReference type="GO" id="GO:0000976">
    <property type="term" value="F:transcription cis-regulatory region binding"/>
    <property type="evidence" value="ECO:0007669"/>
    <property type="project" value="TreeGrafter"/>
</dbReference>
<dbReference type="RefSeq" id="WP_023273427.1">
    <property type="nucleotide sequence ID" value="NZ_KI530734.1"/>
</dbReference>
<organism evidence="5 6">
    <name type="scientific">Acinetobacter nectaris CIP 110549</name>
    <dbReference type="NCBI Taxonomy" id="1392540"/>
    <lineage>
        <taxon>Bacteria</taxon>
        <taxon>Pseudomonadati</taxon>
        <taxon>Pseudomonadota</taxon>
        <taxon>Gammaproteobacteria</taxon>
        <taxon>Moraxellales</taxon>
        <taxon>Moraxellaceae</taxon>
        <taxon>Acinetobacter</taxon>
    </lineage>
</organism>
<evidence type="ECO:0000256" key="3">
    <source>
        <dbReference type="ARBA" id="ARBA00023163"/>
    </source>
</evidence>
<keyword evidence="1" id="KW-0805">Transcription regulation</keyword>
<dbReference type="PROSITE" id="PS01124">
    <property type="entry name" value="HTH_ARAC_FAMILY_2"/>
    <property type="match status" value="1"/>
</dbReference>
<dbReference type="GO" id="GO:0003700">
    <property type="term" value="F:DNA-binding transcription factor activity"/>
    <property type="evidence" value="ECO:0007669"/>
    <property type="project" value="InterPro"/>
</dbReference>
<keyword evidence="2" id="KW-0238">DNA-binding</keyword>
<dbReference type="HOGENOM" id="CLU_047522_1_1_6"/>
<proteinExistence type="predicted"/>
<comment type="caution">
    <text evidence="5">The sequence shown here is derived from an EMBL/GenBank/DDBJ whole genome shotgun (WGS) entry which is preliminary data.</text>
</comment>
<evidence type="ECO:0000313" key="6">
    <source>
        <dbReference type="Proteomes" id="UP000023785"/>
    </source>
</evidence>
<dbReference type="eggNOG" id="COG2207">
    <property type="taxonomic scope" value="Bacteria"/>
</dbReference>
<evidence type="ECO:0000313" key="5">
    <source>
        <dbReference type="EMBL" id="ESK38269.1"/>
    </source>
</evidence>
<dbReference type="EMBL" id="AYER01000007">
    <property type="protein sequence ID" value="ESK38269.1"/>
    <property type="molecule type" value="Genomic_DNA"/>
</dbReference>
<gene>
    <name evidence="5" type="ORF">P256_01800</name>
</gene>
<dbReference type="STRING" id="1392540.P256_01800"/>
<feature type="domain" description="HTH araC/xylS-type" evidence="4">
    <location>
        <begin position="234"/>
        <end position="332"/>
    </location>
</feature>
<dbReference type="PANTHER" id="PTHR47894">
    <property type="entry name" value="HTH-TYPE TRANSCRIPTIONAL REGULATOR GADX"/>
    <property type="match status" value="1"/>
</dbReference>
<dbReference type="InterPro" id="IPR009057">
    <property type="entry name" value="Homeodomain-like_sf"/>
</dbReference>
<dbReference type="Pfam" id="PF12833">
    <property type="entry name" value="HTH_18"/>
    <property type="match status" value="1"/>
</dbReference>
<dbReference type="AlphaFoldDB" id="V2USH2"/>
<dbReference type="Gene3D" id="1.10.10.60">
    <property type="entry name" value="Homeodomain-like"/>
    <property type="match status" value="1"/>
</dbReference>
<evidence type="ECO:0000256" key="1">
    <source>
        <dbReference type="ARBA" id="ARBA00023015"/>
    </source>
</evidence>
<dbReference type="PATRIC" id="fig|1392540.3.peg.1738"/>
<dbReference type="SMART" id="SM00342">
    <property type="entry name" value="HTH_ARAC"/>
    <property type="match status" value="1"/>
</dbReference>
<name>V2USH2_9GAMM</name>
<reference evidence="5 6" key="1">
    <citation type="submission" date="2013-10" db="EMBL/GenBank/DDBJ databases">
        <title>The Genome Sequence of Acinetobacter nectaris CIP 110549.</title>
        <authorList>
            <consortium name="The Broad Institute Genomics Platform"/>
            <consortium name="The Broad Institute Genome Sequencing Center for Infectious Disease"/>
            <person name="Cerqueira G."/>
            <person name="Feldgarden M."/>
            <person name="Courvalin P."/>
            <person name="Grillot-Courvalin C."/>
            <person name="Clermont D."/>
            <person name="Rocha E."/>
            <person name="Yoon E.-J."/>
            <person name="Nemec A."/>
            <person name="Young S.K."/>
            <person name="Zeng Q."/>
            <person name="Gargeya S."/>
            <person name="Fitzgerald M."/>
            <person name="Abouelleil A."/>
            <person name="Alvarado L."/>
            <person name="Berlin A.M."/>
            <person name="Chapman S.B."/>
            <person name="Gainer-Dewar J."/>
            <person name="Goldberg J."/>
            <person name="Gnerre S."/>
            <person name="Griggs A."/>
            <person name="Gujja S."/>
            <person name="Hansen M."/>
            <person name="Howarth C."/>
            <person name="Imamovic A."/>
            <person name="Ireland A."/>
            <person name="Larimer J."/>
            <person name="McCowan C."/>
            <person name="Murphy C."/>
            <person name="Pearson M."/>
            <person name="Poon T.W."/>
            <person name="Priest M."/>
            <person name="Roberts A."/>
            <person name="Saif S."/>
            <person name="Shea T."/>
            <person name="Sykes S."/>
            <person name="Wortman J."/>
            <person name="Nusbaum C."/>
            <person name="Birren B."/>
        </authorList>
    </citation>
    <scope>NUCLEOTIDE SEQUENCE [LARGE SCALE GENOMIC DNA]</scope>
    <source>
        <strain evidence="5 6">CIP 110549</strain>
    </source>
</reference>
<sequence>MNQRTDGAVVIRLAYEAVCRSGLPVENIFKNTHLMQKQMGVYQRIPQQAQYSFWKEMVAVSQDADIGLHLGEHLPLFRGQIIEQLFVSSSSFGEGLQRTLPYQRLISDAFQATLVVEGNECYLKNNKQPHPNNLVNRHFSECAMFGVIQFFKFMTDGAFKPKRIDFDFREGAQASEYVRVYHCPVSLGQVETRLYFDTEILNYQLWQAEPELLHLHEGFASKKLVELTYYDLIDDVRAVIARSLKQGEITLEMIATDLGMSARQLRHRLQEANTSFQQLLGEYRCRLSKRLLKDSSESIEQIVVLTGFAEPSTFYRAFKRWTNETPIEYRKRKQSPPSI</sequence>
<keyword evidence="3" id="KW-0804">Transcription</keyword>
<dbReference type="InterPro" id="IPR018060">
    <property type="entry name" value="HTH_AraC"/>
</dbReference>
<dbReference type="PANTHER" id="PTHR47894:SF1">
    <property type="entry name" value="HTH-TYPE TRANSCRIPTIONAL REGULATOR VQSM"/>
    <property type="match status" value="1"/>
</dbReference>
<dbReference type="InterPro" id="IPR032687">
    <property type="entry name" value="AraC-type_N"/>
</dbReference>
<accession>V2USH2</accession>
<keyword evidence="6" id="KW-1185">Reference proteome</keyword>
<dbReference type="GO" id="GO:0005829">
    <property type="term" value="C:cytosol"/>
    <property type="evidence" value="ECO:0007669"/>
    <property type="project" value="TreeGrafter"/>
</dbReference>
<protein>
    <recommendedName>
        <fullName evidence="4">HTH araC/xylS-type domain-containing protein</fullName>
    </recommendedName>
</protein>
<dbReference type="Pfam" id="PF12625">
    <property type="entry name" value="Arabinose_bd"/>
    <property type="match status" value="1"/>
</dbReference>
<evidence type="ECO:0000259" key="4">
    <source>
        <dbReference type="PROSITE" id="PS01124"/>
    </source>
</evidence>
<dbReference type="Proteomes" id="UP000023785">
    <property type="component" value="Unassembled WGS sequence"/>
</dbReference>